<feature type="non-terminal residue" evidence="1">
    <location>
        <position position="34"/>
    </location>
</feature>
<sequence>MIKWKNKQIPFIYLEIYKWMKNEAESPLFISYPS</sequence>
<accession>X1CKL0</accession>
<reference evidence="1" key="1">
    <citation type="journal article" date="2014" name="Front. Microbiol.">
        <title>High frequency of phylogenetically diverse reductive dehalogenase-homologous genes in deep subseafloor sedimentary metagenomes.</title>
        <authorList>
            <person name="Kawai M."/>
            <person name="Futagami T."/>
            <person name="Toyoda A."/>
            <person name="Takaki Y."/>
            <person name="Nishi S."/>
            <person name="Hori S."/>
            <person name="Arai W."/>
            <person name="Tsubouchi T."/>
            <person name="Morono Y."/>
            <person name="Uchiyama I."/>
            <person name="Ito T."/>
            <person name="Fujiyama A."/>
            <person name="Inagaki F."/>
            <person name="Takami H."/>
        </authorList>
    </citation>
    <scope>NUCLEOTIDE SEQUENCE</scope>
    <source>
        <strain evidence="1">Expedition CK06-06</strain>
    </source>
</reference>
<proteinExistence type="predicted"/>
<evidence type="ECO:0000313" key="1">
    <source>
        <dbReference type="EMBL" id="GAG84746.1"/>
    </source>
</evidence>
<comment type="caution">
    <text evidence="1">The sequence shown here is derived from an EMBL/GenBank/DDBJ whole genome shotgun (WGS) entry which is preliminary data.</text>
</comment>
<name>X1CKL0_9ZZZZ</name>
<dbReference type="AlphaFoldDB" id="X1CKL0"/>
<gene>
    <name evidence="1" type="ORF">S01H4_31999</name>
</gene>
<dbReference type="EMBL" id="BART01016673">
    <property type="protein sequence ID" value="GAG84746.1"/>
    <property type="molecule type" value="Genomic_DNA"/>
</dbReference>
<organism evidence="1">
    <name type="scientific">marine sediment metagenome</name>
    <dbReference type="NCBI Taxonomy" id="412755"/>
    <lineage>
        <taxon>unclassified sequences</taxon>
        <taxon>metagenomes</taxon>
        <taxon>ecological metagenomes</taxon>
    </lineage>
</organism>
<protein>
    <submittedName>
        <fullName evidence="1">Uncharacterized protein</fullName>
    </submittedName>
</protein>